<feature type="compositionally biased region" description="Basic and acidic residues" evidence="1">
    <location>
        <begin position="168"/>
        <end position="177"/>
    </location>
</feature>
<protein>
    <submittedName>
        <fullName evidence="3">Uncharacterized protein</fullName>
    </submittedName>
</protein>
<keyword evidence="2" id="KW-1185">Reference proteome</keyword>
<dbReference type="AlphaFoldDB" id="A0A0N5B5A7"/>
<proteinExistence type="predicted"/>
<evidence type="ECO:0000313" key="3">
    <source>
        <dbReference type="WBParaSite" id="SPAL_0000125200.1"/>
    </source>
</evidence>
<accession>A0A0N5B5A7</accession>
<feature type="region of interest" description="Disordered" evidence="1">
    <location>
        <begin position="107"/>
        <end position="188"/>
    </location>
</feature>
<evidence type="ECO:0000313" key="2">
    <source>
        <dbReference type="Proteomes" id="UP000046392"/>
    </source>
</evidence>
<feature type="compositionally biased region" description="Basic and acidic residues" evidence="1">
    <location>
        <begin position="138"/>
        <end position="155"/>
    </location>
</feature>
<evidence type="ECO:0000256" key="1">
    <source>
        <dbReference type="SAM" id="MobiDB-lite"/>
    </source>
</evidence>
<organism evidence="2 3">
    <name type="scientific">Strongyloides papillosus</name>
    <name type="common">Intestinal threadworm</name>
    <dbReference type="NCBI Taxonomy" id="174720"/>
    <lineage>
        <taxon>Eukaryota</taxon>
        <taxon>Metazoa</taxon>
        <taxon>Ecdysozoa</taxon>
        <taxon>Nematoda</taxon>
        <taxon>Chromadorea</taxon>
        <taxon>Rhabditida</taxon>
        <taxon>Tylenchina</taxon>
        <taxon>Panagrolaimomorpha</taxon>
        <taxon>Strongyloidoidea</taxon>
        <taxon>Strongyloididae</taxon>
        <taxon>Strongyloides</taxon>
    </lineage>
</organism>
<dbReference type="Proteomes" id="UP000046392">
    <property type="component" value="Unplaced"/>
</dbReference>
<name>A0A0N5B5A7_STREA</name>
<feature type="compositionally biased region" description="Low complexity" evidence="1">
    <location>
        <begin position="114"/>
        <end position="123"/>
    </location>
</feature>
<dbReference type="WBParaSite" id="SPAL_0000125200.1">
    <property type="protein sequence ID" value="SPAL_0000125200.1"/>
    <property type="gene ID" value="SPAL_0000125200"/>
</dbReference>
<sequence>MFFIPLCSSRKKRVGKKASIKEQSNVKKTLVSDNSIQTTNINKSTLQKACLPISKIPSSKKQISKVQNTKLQSCNFGDSELKKYIVESQINTKIAAKNIEVVKKSPISNRKKSNSLLSKLSLRPIQKINQKEPGAPSNEKKSIPKTSENTKKSCGKENQIIKGNNLEQVKKKSEKDLPPNSVNNDIKNNNKSYLTEFTQKTVINKVISDKKEVTVKEGNNGCDDSKRTIQDKSGAYEMLDKFKIELLMDKGNSPII</sequence>
<reference evidence="3" key="1">
    <citation type="submission" date="2017-02" db="UniProtKB">
        <authorList>
            <consortium name="WormBaseParasite"/>
        </authorList>
    </citation>
    <scope>IDENTIFICATION</scope>
</reference>